<dbReference type="EMBL" id="JAUKVY010000042">
    <property type="protein sequence ID" value="MDO1537487.1"/>
    <property type="molecule type" value="Genomic_DNA"/>
</dbReference>
<protein>
    <recommendedName>
        <fullName evidence="4">Integrase</fullName>
    </recommendedName>
</protein>
<dbReference type="RefSeq" id="WP_301815921.1">
    <property type="nucleotide sequence ID" value="NZ_JAUJZH010000042.1"/>
</dbReference>
<evidence type="ECO:0000256" key="1">
    <source>
        <dbReference type="SAM" id="MobiDB-lite"/>
    </source>
</evidence>
<name>A0ABT8SHK1_9BURK</name>
<evidence type="ECO:0008006" key="4">
    <source>
        <dbReference type="Google" id="ProtNLM"/>
    </source>
</evidence>
<dbReference type="Proteomes" id="UP001169027">
    <property type="component" value="Unassembled WGS sequence"/>
</dbReference>
<gene>
    <name evidence="2" type="ORF">Q2T77_35120</name>
</gene>
<feature type="region of interest" description="Disordered" evidence="1">
    <location>
        <begin position="429"/>
        <end position="476"/>
    </location>
</feature>
<comment type="caution">
    <text evidence="2">The sequence shown here is derived from an EMBL/GenBank/DDBJ whole genome shotgun (WGS) entry which is preliminary data.</text>
</comment>
<proteinExistence type="predicted"/>
<keyword evidence="3" id="KW-1185">Reference proteome</keyword>
<reference evidence="2" key="1">
    <citation type="submission" date="2023-06" db="EMBL/GenBank/DDBJ databases">
        <authorList>
            <person name="Jiang Y."/>
            <person name="Liu Q."/>
        </authorList>
    </citation>
    <scope>NUCLEOTIDE SEQUENCE</scope>
    <source>
        <strain evidence="2">CGMCC 1.12090</strain>
    </source>
</reference>
<feature type="region of interest" description="Disordered" evidence="1">
    <location>
        <begin position="1"/>
        <end position="45"/>
    </location>
</feature>
<accession>A0ABT8SHK1</accession>
<organism evidence="2 3">
    <name type="scientific">Variovorax ginsengisoli</name>
    <dbReference type="NCBI Taxonomy" id="363844"/>
    <lineage>
        <taxon>Bacteria</taxon>
        <taxon>Pseudomonadati</taxon>
        <taxon>Pseudomonadota</taxon>
        <taxon>Betaproteobacteria</taxon>
        <taxon>Burkholderiales</taxon>
        <taxon>Comamonadaceae</taxon>
        <taxon>Variovorax</taxon>
    </lineage>
</organism>
<sequence length="476" mass="52081">MSSNPDLNPDFEPNSDLRETDLSGALDASANTDATANGDLANEDSRPVESLSNWFEQAVQPVAPETARAYMRNYYMMVERAAATLNLDPHFVTIDDLLAQLHDDTTITVGTKNTYASAIAWALKQPDFDFPPAVREHGLALVRNFNPHGGPAQEVTRNSRVSARTIPQEDLGPVLNALLGARITKQAWATKTTSWLNAGIATGARPGEWESAYWFDRDRRILRLPNAKLRKRAPFRWQHIPERLLNRADADLASMAEADLENISIVVAAAKRHSELLARNLAFFDEAEAGTDSSNAEAIDTLRRLRAWELHNAGLAWRDIEVPVRWIGAVDAHLTNLQQYLTSEPGRYGPPTFKRYYDGCRTALRTACLEAFPDKRLYSLYDTRSTAAANMQATLGAEAAAAVMGHYMKRKRTIKANYAGPDRAYRGAGRFAPGLADTQNQRDQAADRSADHVGQADAGGLGGAPAAPTGDSPAAG</sequence>
<feature type="compositionally biased region" description="Low complexity" evidence="1">
    <location>
        <begin position="464"/>
        <end position="476"/>
    </location>
</feature>
<evidence type="ECO:0000313" key="3">
    <source>
        <dbReference type="Proteomes" id="UP001169027"/>
    </source>
</evidence>
<evidence type="ECO:0000313" key="2">
    <source>
        <dbReference type="EMBL" id="MDO1537487.1"/>
    </source>
</evidence>